<protein>
    <submittedName>
        <fullName evidence="1">Uncharacterized protein</fullName>
    </submittedName>
</protein>
<proteinExistence type="predicted"/>
<accession>A0A8X6U8V8</accession>
<name>A0A8X6U8V8_NEPPI</name>
<evidence type="ECO:0000313" key="1">
    <source>
        <dbReference type="EMBL" id="GFU04634.1"/>
    </source>
</evidence>
<dbReference type="AlphaFoldDB" id="A0A8X6U8V8"/>
<keyword evidence="2" id="KW-1185">Reference proteome</keyword>
<dbReference type="Proteomes" id="UP000887013">
    <property type="component" value="Unassembled WGS sequence"/>
</dbReference>
<comment type="caution">
    <text evidence="1">The sequence shown here is derived from an EMBL/GenBank/DDBJ whole genome shotgun (WGS) entry which is preliminary data.</text>
</comment>
<sequence>MKVSLNKIQPFLYTGDRFYSSFCNSFHKQIAFCSFSPITITALPASCAFSVAGRLIISILQRRERAEPPHPAPSSWGNPAVAMVTGSAQSCLHGKGRQL</sequence>
<organism evidence="1 2">
    <name type="scientific">Nephila pilipes</name>
    <name type="common">Giant wood spider</name>
    <name type="synonym">Nephila maculata</name>
    <dbReference type="NCBI Taxonomy" id="299642"/>
    <lineage>
        <taxon>Eukaryota</taxon>
        <taxon>Metazoa</taxon>
        <taxon>Ecdysozoa</taxon>
        <taxon>Arthropoda</taxon>
        <taxon>Chelicerata</taxon>
        <taxon>Arachnida</taxon>
        <taxon>Araneae</taxon>
        <taxon>Araneomorphae</taxon>
        <taxon>Entelegynae</taxon>
        <taxon>Araneoidea</taxon>
        <taxon>Nephilidae</taxon>
        <taxon>Nephila</taxon>
    </lineage>
</organism>
<dbReference type="EMBL" id="BMAW01027925">
    <property type="protein sequence ID" value="GFU04634.1"/>
    <property type="molecule type" value="Genomic_DNA"/>
</dbReference>
<reference evidence="1" key="1">
    <citation type="submission" date="2020-08" db="EMBL/GenBank/DDBJ databases">
        <title>Multicomponent nature underlies the extraordinary mechanical properties of spider dragline silk.</title>
        <authorList>
            <person name="Kono N."/>
            <person name="Nakamura H."/>
            <person name="Mori M."/>
            <person name="Yoshida Y."/>
            <person name="Ohtoshi R."/>
            <person name="Malay A.D."/>
            <person name="Moran D.A.P."/>
            <person name="Tomita M."/>
            <person name="Numata K."/>
            <person name="Arakawa K."/>
        </authorList>
    </citation>
    <scope>NUCLEOTIDE SEQUENCE</scope>
</reference>
<gene>
    <name evidence="1" type="ORF">NPIL_489951</name>
</gene>
<evidence type="ECO:0000313" key="2">
    <source>
        <dbReference type="Proteomes" id="UP000887013"/>
    </source>
</evidence>